<dbReference type="PANTHER" id="PTHR43016:SF13">
    <property type="entry name" value="PRESEQUENCE PROTEASE, MITOCHONDRIAL"/>
    <property type="match status" value="1"/>
</dbReference>
<dbReference type="SUPFAM" id="SSF63411">
    <property type="entry name" value="LuxS/MPP-like metallohydrolase"/>
    <property type="match status" value="4"/>
</dbReference>
<proteinExistence type="predicted"/>
<keyword evidence="3" id="KW-1185">Reference proteome</keyword>
<gene>
    <name evidence="2" type="ORF">TRFO_06704</name>
</gene>
<dbReference type="Pfam" id="PF00675">
    <property type="entry name" value="Peptidase_M16"/>
    <property type="match status" value="1"/>
</dbReference>
<organism evidence="2 3">
    <name type="scientific">Tritrichomonas foetus</name>
    <dbReference type="NCBI Taxonomy" id="1144522"/>
    <lineage>
        <taxon>Eukaryota</taxon>
        <taxon>Metamonada</taxon>
        <taxon>Parabasalia</taxon>
        <taxon>Tritrichomonadida</taxon>
        <taxon>Tritrichomonadidae</taxon>
        <taxon>Tritrichomonas</taxon>
    </lineage>
</organism>
<dbReference type="EMBL" id="MLAK01000827">
    <property type="protein sequence ID" value="OHT03454.1"/>
    <property type="molecule type" value="Genomic_DNA"/>
</dbReference>
<dbReference type="Pfam" id="PF22516">
    <property type="entry name" value="PreP_C"/>
    <property type="match status" value="1"/>
</dbReference>
<dbReference type="FunFam" id="3.30.830.10:FF:000015">
    <property type="entry name" value="Putative zinc metalloprotease"/>
    <property type="match status" value="1"/>
</dbReference>
<dbReference type="InterPro" id="IPR013578">
    <property type="entry name" value="Peptidase_M16C_assoc"/>
</dbReference>
<name>A0A1J4K124_9EUKA</name>
<dbReference type="Pfam" id="PF05193">
    <property type="entry name" value="Peptidase_M16_C"/>
    <property type="match status" value="1"/>
</dbReference>
<dbReference type="InterPro" id="IPR055130">
    <property type="entry name" value="PreP_C"/>
</dbReference>
<dbReference type="Gene3D" id="3.30.830.10">
    <property type="entry name" value="Metalloenzyme, LuxS/M16 peptidase-like"/>
    <property type="match status" value="4"/>
</dbReference>
<dbReference type="GO" id="GO:0004222">
    <property type="term" value="F:metalloendopeptidase activity"/>
    <property type="evidence" value="ECO:0007669"/>
    <property type="project" value="TreeGrafter"/>
</dbReference>
<accession>A0A1J4K124</accession>
<feature type="domain" description="Peptidase M16C associated" evidence="1">
    <location>
        <begin position="465"/>
        <end position="708"/>
    </location>
</feature>
<dbReference type="Pfam" id="PF08367">
    <property type="entry name" value="M16C_assoc"/>
    <property type="match status" value="1"/>
</dbReference>
<comment type="caution">
    <text evidence="2">The sequence shown here is derived from an EMBL/GenBank/DDBJ whole genome shotgun (WGS) entry which is preliminary data.</text>
</comment>
<evidence type="ECO:0000259" key="1">
    <source>
        <dbReference type="SMART" id="SM01264"/>
    </source>
</evidence>
<dbReference type="InterPro" id="IPR007863">
    <property type="entry name" value="Peptidase_M16_C"/>
</dbReference>
<dbReference type="InterPro" id="IPR011765">
    <property type="entry name" value="Pept_M16_N"/>
</dbReference>
<dbReference type="GO" id="GO:0016485">
    <property type="term" value="P:protein processing"/>
    <property type="evidence" value="ECO:0007669"/>
    <property type="project" value="TreeGrafter"/>
</dbReference>
<reference evidence="2" key="1">
    <citation type="submission" date="2016-10" db="EMBL/GenBank/DDBJ databases">
        <authorList>
            <person name="Benchimol M."/>
            <person name="Almeida L.G."/>
            <person name="Vasconcelos A.T."/>
            <person name="Perreira-Neves A."/>
            <person name="Rosa I.A."/>
            <person name="Tasca T."/>
            <person name="Bogo M.R."/>
            <person name="de Souza W."/>
        </authorList>
    </citation>
    <scope>NUCLEOTIDE SEQUENCE [LARGE SCALE GENOMIC DNA]</scope>
    <source>
        <strain evidence="2">K</strain>
    </source>
</reference>
<dbReference type="SMART" id="SM01264">
    <property type="entry name" value="M16C_associated"/>
    <property type="match status" value="1"/>
</dbReference>
<dbReference type="InterPro" id="IPR011249">
    <property type="entry name" value="Metalloenz_LuxS/M16"/>
</dbReference>
<evidence type="ECO:0000313" key="3">
    <source>
        <dbReference type="Proteomes" id="UP000179807"/>
    </source>
</evidence>
<dbReference type="GO" id="GO:0046872">
    <property type="term" value="F:metal ion binding"/>
    <property type="evidence" value="ECO:0007669"/>
    <property type="project" value="InterPro"/>
</dbReference>
<sequence length="964" mass="110633">MSEIPQEVSGFEFVSKYELPDLGTTSLVYKHKKHGCQFVYLKTEDSHNFFAATFRTAPYDDSGRSHMLEHLVLNGTEKYPVNDLFSELDKRSFSTFMNALTSNQFTSFPFSTINKQDYFNILDVYLDSCFHPKLSGIDFMSECFHVEFEDNDPSKPLINGGVVYNEMKGCLTNPARRCYHELVRRLLPDSYEHFESGGLPECIAQSTIDDIREHHKKYYHPSNALFFHYGNIPIEEVFAKVDEVISPFPTVEWKFDKSIFNQPRWAEPKRVEIEGSYDPMTPDKTKQNRIIVSYLTDSWEDPLAIKDIDFLFDLLTYDDNSPMYKAIIKPGYAVKTFLKSYNDSTYNTHTDFGFEGISAEDIDKVINLIQTTLETCYKEGFDKDRVQALIHENELRTRETQKNMGLSFFYQIAYSQCYGVSPHLMLDGNVYINRIHTNLEKNPRYYEDLMKRVFFENTHRLTMIVKPVDGFLDKITNSVTESLAEKKKNLTQEEIDTIVKNYNLLKEEQAKPQPVDCLPSIKRSDMVQKITHFHLSSFEDNVAVYAAPLNQMTYIDMRFSIDFSHPLIDYFPILSLVIDSIGAGDMDEEQLDLFMSLHCKKVNFSIHSVSNDNDPDDVSAQLKVTTACLDRNIDPMMKALRMIILEPHLDNAERIKALIKRHMSLSARSITSRGHDFANKLMTSCISNTAALTSVFNGPKHVEFVKELIKKDDWTDVCEKLKVVYKECFLKSKVTGLVHTTSTDCKAIPILKELVAQLNSHENVHKSLVYNKDAFLASGDKIFIDTETSTNFTVSTCKSVSFNDDLSPIFTIASEILSNEFIHQMVRVKIGAYGAWARNSAHDGYFSFVSYRDPNVPQVLEAFSKSLDQCYEELTDEMVDRAVVKCFASLDSPEDPHRKGTKEFEGYTEEILQKRRDIYFKATKQQILGAISILRKQSWYKGAVSSKSINEPPEGFTVISLSEK</sequence>
<dbReference type="VEuPathDB" id="TrichDB:TRFO_06704"/>
<dbReference type="Proteomes" id="UP000179807">
    <property type="component" value="Unassembled WGS sequence"/>
</dbReference>
<protein>
    <submittedName>
        <fullName evidence="2">Clan ME, family M16, insulinase-like metallopeptidase</fullName>
    </submittedName>
</protein>
<dbReference type="RefSeq" id="XP_068356590.1">
    <property type="nucleotide sequence ID" value="XM_068493251.1"/>
</dbReference>
<evidence type="ECO:0000313" key="2">
    <source>
        <dbReference type="EMBL" id="OHT03454.1"/>
    </source>
</evidence>
<dbReference type="GeneID" id="94827955"/>
<dbReference type="PANTHER" id="PTHR43016">
    <property type="entry name" value="PRESEQUENCE PROTEASE"/>
    <property type="match status" value="1"/>
</dbReference>
<dbReference type="AlphaFoldDB" id="A0A1J4K124"/>
<dbReference type="OrthoDB" id="10250783at2759"/>